<keyword evidence="3" id="KW-1185">Reference proteome</keyword>
<name>A0A5B6U587_9ROSI</name>
<dbReference type="GO" id="GO:0004523">
    <property type="term" value="F:RNA-DNA hybrid ribonuclease activity"/>
    <property type="evidence" value="ECO:0007669"/>
    <property type="project" value="InterPro"/>
</dbReference>
<dbReference type="OrthoDB" id="2139127at2759"/>
<feature type="domain" description="RNase H type-1" evidence="1">
    <location>
        <begin position="18"/>
        <end position="90"/>
    </location>
</feature>
<dbReference type="PROSITE" id="PS50879">
    <property type="entry name" value="RNASE_H_1"/>
    <property type="match status" value="1"/>
</dbReference>
<dbReference type="Gene3D" id="3.30.420.10">
    <property type="entry name" value="Ribonuclease H-like superfamily/Ribonuclease H"/>
    <property type="match status" value="1"/>
</dbReference>
<dbReference type="InterPro" id="IPR036397">
    <property type="entry name" value="RNaseH_sf"/>
</dbReference>
<dbReference type="AlphaFoldDB" id="A0A5B6U587"/>
<dbReference type="SUPFAM" id="SSF53098">
    <property type="entry name" value="Ribonuclease H-like"/>
    <property type="match status" value="1"/>
</dbReference>
<dbReference type="EMBL" id="SMMG02000027">
    <property type="protein sequence ID" value="KAA3452498.1"/>
    <property type="molecule type" value="Genomic_DNA"/>
</dbReference>
<reference evidence="3" key="1">
    <citation type="journal article" date="2019" name="Plant Biotechnol. J.">
        <title>Genome sequencing of the Australian wild diploid species Gossypium australe highlights disease resistance and delayed gland morphogenesis.</title>
        <authorList>
            <person name="Cai Y."/>
            <person name="Cai X."/>
            <person name="Wang Q."/>
            <person name="Wang P."/>
            <person name="Zhang Y."/>
            <person name="Cai C."/>
            <person name="Xu Y."/>
            <person name="Wang K."/>
            <person name="Zhou Z."/>
            <person name="Wang C."/>
            <person name="Geng S."/>
            <person name="Li B."/>
            <person name="Dong Q."/>
            <person name="Hou Y."/>
            <person name="Wang H."/>
            <person name="Ai P."/>
            <person name="Liu Z."/>
            <person name="Yi F."/>
            <person name="Sun M."/>
            <person name="An G."/>
            <person name="Cheng J."/>
            <person name="Zhang Y."/>
            <person name="Shi Q."/>
            <person name="Xie Y."/>
            <person name="Shi X."/>
            <person name="Chang Y."/>
            <person name="Huang F."/>
            <person name="Chen Y."/>
            <person name="Hong S."/>
            <person name="Mi L."/>
            <person name="Sun Q."/>
            <person name="Zhang L."/>
            <person name="Zhou B."/>
            <person name="Peng R."/>
            <person name="Zhang X."/>
            <person name="Liu F."/>
        </authorList>
    </citation>
    <scope>NUCLEOTIDE SEQUENCE [LARGE SCALE GENOMIC DNA]</scope>
    <source>
        <strain evidence="3">cv. PA1801</strain>
    </source>
</reference>
<comment type="caution">
    <text evidence="2">The sequence shown here is derived from an EMBL/GenBank/DDBJ whole genome shotgun (WGS) entry which is preliminary data.</text>
</comment>
<dbReference type="PANTHER" id="PTHR48475:SF1">
    <property type="entry name" value="RNASE H TYPE-1 DOMAIN-CONTAINING PROTEIN"/>
    <property type="match status" value="1"/>
</dbReference>
<dbReference type="Proteomes" id="UP000325315">
    <property type="component" value="Unassembled WGS sequence"/>
</dbReference>
<evidence type="ECO:0000259" key="1">
    <source>
        <dbReference type="PROSITE" id="PS50879"/>
    </source>
</evidence>
<dbReference type="GO" id="GO:0003676">
    <property type="term" value="F:nucleic acid binding"/>
    <property type="evidence" value="ECO:0007669"/>
    <property type="project" value="InterPro"/>
</dbReference>
<evidence type="ECO:0000313" key="3">
    <source>
        <dbReference type="Proteomes" id="UP000325315"/>
    </source>
</evidence>
<gene>
    <name evidence="2" type="ORF">EPI10_034443</name>
</gene>
<dbReference type="PANTHER" id="PTHR48475">
    <property type="entry name" value="RIBONUCLEASE H"/>
    <property type="match status" value="1"/>
</dbReference>
<accession>A0A5B6U587</accession>
<sequence length="90" mass="9935">MIAHSIIGHDTLTILGFYGRTLVVYVDGSTAKTRLGTGTLVVDPDGNKWQYGLSLGFQTSNNTTKYEELISKLQLARHLRAKDLTIHTDS</sequence>
<dbReference type="InterPro" id="IPR012337">
    <property type="entry name" value="RNaseH-like_sf"/>
</dbReference>
<organism evidence="2 3">
    <name type="scientific">Gossypium australe</name>
    <dbReference type="NCBI Taxonomy" id="47621"/>
    <lineage>
        <taxon>Eukaryota</taxon>
        <taxon>Viridiplantae</taxon>
        <taxon>Streptophyta</taxon>
        <taxon>Embryophyta</taxon>
        <taxon>Tracheophyta</taxon>
        <taxon>Spermatophyta</taxon>
        <taxon>Magnoliopsida</taxon>
        <taxon>eudicotyledons</taxon>
        <taxon>Gunneridae</taxon>
        <taxon>Pentapetalae</taxon>
        <taxon>rosids</taxon>
        <taxon>malvids</taxon>
        <taxon>Malvales</taxon>
        <taxon>Malvaceae</taxon>
        <taxon>Malvoideae</taxon>
        <taxon>Gossypium</taxon>
    </lineage>
</organism>
<protein>
    <submittedName>
        <fullName evidence="2">Protein NYNRIN-like</fullName>
    </submittedName>
</protein>
<evidence type="ECO:0000313" key="2">
    <source>
        <dbReference type="EMBL" id="KAA3452498.1"/>
    </source>
</evidence>
<proteinExistence type="predicted"/>
<dbReference type="InterPro" id="IPR002156">
    <property type="entry name" value="RNaseH_domain"/>
</dbReference>